<dbReference type="SUPFAM" id="SSF49785">
    <property type="entry name" value="Galactose-binding domain-like"/>
    <property type="match status" value="1"/>
</dbReference>
<dbReference type="Gene3D" id="2.60.120.260">
    <property type="entry name" value="Galactose-binding domain-like"/>
    <property type="match status" value="1"/>
</dbReference>
<evidence type="ECO:0000256" key="1">
    <source>
        <dbReference type="ARBA" id="ARBA00004651"/>
    </source>
</evidence>
<comment type="caution">
    <text evidence="12">The sequence shown here is derived from an EMBL/GenBank/DDBJ whole genome shotgun (WGS) entry which is preliminary data.</text>
</comment>
<dbReference type="GO" id="GO:0009103">
    <property type="term" value="P:lipopolysaccharide biosynthetic process"/>
    <property type="evidence" value="ECO:0007669"/>
    <property type="project" value="UniProtKB-ARBA"/>
</dbReference>
<keyword evidence="4" id="KW-0808">Transferase</keyword>
<accession>A0A0L6JRW2</accession>
<feature type="transmembrane region" description="Helical" evidence="10">
    <location>
        <begin position="138"/>
        <end position="160"/>
    </location>
</feature>
<protein>
    <submittedName>
        <fullName evidence="12">Coagulation factor 5/8 type domain protein</fullName>
    </submittedName>
</protein>
<dbReference type="EMBL" id="LGTC01000001">
    <property type="protein sequence ID" value="KNY28576.1"/>
    <property type="molecule type" value="Genomic_DNA"/>
</dbReference>
<feature type="transmembrane region" description="Helical" evidence="10">
    <location>
        <begin position="240"/>
        <end position="259"/>
    </location>
</feature>
<keyword evidence="7 10" id="KW-0472">Membrane</keyword>
<feature type="domain" description="F5/8 type C" evidence="11">
    <location>
        <begin position="267"/>
        <end position="392"/>
    </location>
</feature>
<keyword evidence="2" id="KW-1003">Cell membrane</keyword>
<dbReference type="PANTHER" id="PTHR33908">
    <property type="entry name" value="MANNOSYLTRANSFERASE YKCB-RELATED"/>
    <property type="match status" value="1"/>
</dbReference>
<dbReference type="RefSeq" id="WP_036936684.1">
    <property type="nucleotide sequence ID" value="NZ_JQKC01000002.1"/>
</dbReference>
<dbReference type="STRING" id="398512.Bccel_3850"/>
<evidence type="ECO:0000256" key="7">
    <source>
        <dbReference type="ARBA" id="ARBA00023136"/>
    </source>
</evidence>
<keyword evidence="13" id="KW-1185">Reference proteome</keyword>
<feature type="transmembrane region" description="Helical" evidence="10">
    <location>
        <begin position="539"/>
        <end position="557"/>
    </location>
</feature>
<evidence type="ECO:0000256" key="2">
    <source>
        <dbReference type="ARBA" id="ARBA00022475"/>
    </source>
</evidence>
<evidence type="ECO:0000256" key="9">
    <source>
        <dbReference type="SAM" id="MobiDB-lite"/>
    </source>
</evidence>
<reference evidence="13" key="1">
    <citation type="submission" date="2015-07" db="EMBL/GenBank/DDBJ databases">
        <title>Near-Complete Genome Sequence of the Cellulolytic Bacterium Bacteroides (Pseudobacteroides) cellulosolvens ATCC 35603.</title>
        <authorList>
            <person name="Dassa B."/>
            <person name="Utturkar S.M."/>
            <person name="Klingeman D.M."/>
            <person name="Hurt R.A."/>
            <person name="Keller M."/>
            <person name="Xu J."/>
            <person name="Reddy Y.H.K."/>
            <person name="Borovok I."/>
            <person name="Grinberg I.R."/>
            <person name="Lamed R."/>
            <person name="Zhivin O."/>
            <person name="Bayer E.A."/>
            <person name="Brown S.D."/>
        </authorList>
    </citation>
    <scope>NUCLEOTIDE SEQUENCE [LARGE SCALE GENOMIC DNA]</scope>
    <source>
        <strain evidence="13">DSM 2933</strain>
    </source>
</reference>
<evidence type="ECO:0000256" key="4">
    <source>
        <dbReference type="ARBA" id="ARBA00022679"/>
    </source>
</evidence>
<sequence>MEQNIKGKPGKSKGSGSENINKKEKKPAFKISIKILLIILFAVTALRMLFNLLPCYKIDMGGYRYWAGFLADPENSFKDFYRNTHCVYGPFYMYFLFITGKLGATEFFVKFWSVLSDIGGGILIYLIARKYNKEKLGLILGIIYAFNPAVIFNSSIWGQFDSFTATMLLTVVFLFNCKKTYWAVFAYGVAALTKPQTIAIVPMVVFLYFKDFPWKKYIEFKNSRDKAVLKSAVFDTFKKLAITVAGCMLIYAILVLPFYRETSFYFLKDMEVYGSTNSAANLAQNKEFKASGEESEKYIAKNASDMDENTAWSSEHLTHQWIYTDLGESTEINRIVLKWGWEYAKTYDILVSNDAVKWDLVYSEKVGKNTSNYSGKLDHIDLQPVKARYVKVECKSRPFPYGMFNIDKNTSTISKAAFKFTDFYFWLVHQYSTSLNDYPYATANGFNFWTIMDGQTTSDKEPYWFGLSALVWGYLLWGIISVLAIMLLAIKKRSAMALYYAGYILTSGIFVFATKMHERYLLPAIVFAMVTILWDKRMIIPTVFITICSLINHWYVYLKGNNDDPWVPQQDSIADSVAWVTLIVMIASIGYTIWLTVRQDKGKEQKRLAR</sequence>
<evidence type="ECO:0000313" key="12">
    <source>
        <dbReference type="EMBL" id="KNY28576.1"/>
    </source>
</evidence>
<dbReference type="GO" id="GO:0016763">
    <property type="term" value="F:pentosyltransferase activity"/>
    <property type="evidence" value="ECO:0007669"/>
    <property type="project" value="TreeGrafter"/>
</dbReference>
<dbReference type="eggNOG" id="COG3291">
    <property type="taxonomic scope" value="Bacteria"/>
</dbReference>
<dbReference type="AlphaFoldDB" id="A0A0L6JRW2"/>
<feature type="transmembrane region" description="Helical" evidence="10">
    <location>
        <begin position="463"/>
        <end position="490"/>
    </location>
</feature>
<proteinExistence type="predicted"/>
<evidence type="ECO:0000256" key="5">
    <source>
        <dbReference type="ARBA" id="ARBA00022692"/>
    </source>
</evidence>
<dbReference type="InterPro" id="IPR050297">
    <property type="entry name" value="LipidA_mod_glycosyltrf_83"/>
</dbReference>
<keyword evidence="5 10" id="KW-0812">Transmembrane</keyword>
<comment type="subcellular location">
    <subcellularLocation>
        <location evidence="1">Cell membrane</location>
        <topology evidence="1">Multi-pass membrane protein</topology>
    </subcellularLocation>
</comment>
<dbReference type="PROSITE" id="PS50022">
    <property type="entry name" value="FA58C_3"/>
    <property type="match status" value="1"/>
</dbReference>
<organism evidence="12 13">
    <name type="scientific">Pseudobacteroides cellulosolvens ATCC 35603 = DSM 2933</name>
    <dbReference type="NCBI Taxonomy" id="398512"/>
    <lineage>
        <taxon>Bacteria</taxon>
        <taxon>Bacillati</taxon>
        <taxon>Bacillota</taxon>
        <taxon>Clostridia</taxon>
        <taxon>Eubacteriales</taxon>
        <taxon>Oscillospiraceae</taxon>
        <taxon>Pseudobacteroides</taxon>
    </lineage>
</organism>
<keyword evidence="8" id="KW-0326">Glycosidase</keyword>
<dbReference type="InterPro" id="IPR008979">
    <property type="entry name" value="Galactose-bd-like_sf"/>
</dbReference>
<evidence type="ECO:0000256" key="6">
    <source>
        <dbReference type="ARBA" id="ARBA00022989"/>
    </source>
</evidence>
<evidence type="ECO:0000256" key="3">
    <source>
        <dbReference type="ARBA" id="ARBA00022676"/>
    </source>
</evidence>
<feature type="transmembrane region" description="Helical" evidence="10">
    <location>
        <begin position="107"/>
        <end position="126"/>
    </location>
</feature>
<evidence type="ECO:0000256" key="10">
    <source>
        <dbReference type="SAM" id="Phobius"/>
    </source>
</evidence>
<feature type="region of interest" description="Disordered" evidence="9">
    <location>
        <begin position="1"/>
        <end position="21"/>
    </location>
</feature>
<gene>
    <name evidence="12" type="ORF">Bccel_3850</name>
</gene>
<feature type="transmembrane region" description="Helical" evidence="10">
    <location>
        <begin position="497"/>
        <end position="513"/>
    </location>
</feature>
<feature type="transmembrane region" description="Helical" evidence="10">
    <location>
        <begin position="31"/>
        <end position="50"/>
    </location>
</feature>
<keyword evidence="6 10" id="KW-1133">Transmembrane helix</keyword>
<dbReference type="OrthoDB" id="9776737at2"/>
<dbReference type="InterPro" id="IPR000421">
    <property type="entry name" value="FA58C"/>
</dbReference>
<feature type="transmembrane region" description="Helical" evidence="10">
    <location>
        <begin position="577"/>
        <end position="597"/>
    </location>
</feature>
<keyword evidence="3" id="KW-0328">Glycosyltransferase</keyword>
<evidence type="ECO:0000259" key="11">
    <source>
        <dbReference type="PROSITE" id="PS50022"/>
    </source>
</evidence>
<feature type="transmembrane region" description="Helical" evidence="10">
    <location>
        <begin position="180"/>
        <end position="209"/>
    </location>
</feature>
<evidence type="ECO:0000256" key="8">
    <source>
        <dbReference type="ARBA" id="ARBA00023295"/>
    </source>
</evidence>
<dbReference type="Proteomes" id="UP000036923">
    <property type="component" value="Unassembled WGS sequence"/>
</dbReference>
<dbReference type="GO" id="GO:0005886">
    <property type="term" value="C:plasma membrane"/>
    <property type="evidence" value="ECO:0007669"/>
    <property type="project" value="UniProtKB-SubCell"/>
</dbReference>
<keyword evidence="8" id="KW-0378">Hydrolase</keyword>
<dbReference type="eggNOG" id="COG5650">
    <property type="taxonomic scope" value="Bacteria"/>
</dbReference>
<evidence type="ECO:0000313" key="13">
    <source>
        <dbReference type="Proteomes" id="UP000036923"/>
    </source>
</evidence>
<dbReference type="PANTHER" id="PTHR33908:SF11">
    <property type="entry name" value="MEMBRANE PROTEIN"/>
    <property type="match status" value="1"/>
</dbReference>
<dbReference type="Pfam" id="PF00754">
    <property type="entry name" value="F5_F8_type_C"/>
    <property type="match status" value="1"/>
</dbReference>
<name>A0A0L6JRW2_9FIRM</name>
<dbReference type="GO" id="GO:0016798">
    <property type="term" value="F:hydrolase activity, acting on glycosyl bonds"/>
    <property type="evidence" value="ECO:0007669"/>
    <property type="project" value="UniProtKB-KW"/>
</dbReference>